<evidence type="ECO:0000313" key="1">
    <source>
        <dbReference type="EMBL" id="KHM52517.1"/>
    </source>
</evidence>
<accession>A0A0B2K2Z8</accession>
<dbReference type="AlphaFoldDB" id="A0A0B2K2Z8"/>
<proteinExistence type="predicted"/>
<gene>
    <name evidence="1" type="ORF">NZ47_04340</name>
</gene>
<dbReference type="STRING" id="82374.NZ47_04340"/>
<organism evidence="1 2">
    <name type="scientific">Anaerovibrio lipolyticus</name>
    <dbReference type="NCBI Taxonomy" id="82374"/>
    <lineage>
        <taxon>Bacteria</taxon>
        <taxon>Bacillati</taxon>
        <taxon>Bacillota</taxon>
        <taxon>Negativicutes</taxon>
        <taxon>Selenomonadales</taxon>
        <taxon>Selenomonadaceae</taxon>
        <taxon>Anaerovibrio</taxon>
    </lineage>
</organism>
<name>A0A0B2K2Z8_9FIRM</name>
<protein>
    <submittedName>
        <fullName evidence="1">Uncharacterized protein</fullName>
    </submittedName>
</protein>
<reference evidence="1 2" key="1">
    <citation type="journal article" date="2013" name="PLoS ONE">
        <title>Identification and characterization of three novel lipases belonging to families II and V from Anaerovibrio lipolyticus 5ST.</title>
        <authorList>
            <person name="Prive F."/>
            <person name="Kaderbhai N.N."/>
            <person name="Girdwood S."/>
            <person name="Worgan H.J."/>
            <person name="Pinloche E."/>
            <person name="Scollan N.D."/>
            <person name="Huws S.A."/>
            <person name="Newbold C.J."/>
        </authorList>
    </citation>
    <scope>NUCLEOTIDE SEQUENCE [LARGE SCALE GENOMIC DNA]</scope>
    <source>
        <strain evidence="1 2">5S</strain>
    </source>
</reference>
<sequence>MTGQRDFLCIFGGAWHGIGGALSHATRYNRNISMLILKLINDIISVRKETADGVSQLPRSIL</sequence>
<keyword evidence="2" id="KW-1185">Reference proteome</keyword>
<evidence type="ECO:0000313" key="2">
    <source>
        <dbReference type="Proteomes" id="UP000030993"/>
    </source>
</evidence>
<comment type="caution">
    <text evidence="1">The sequence shown here is derived from an EMBL/GenBank/DDBJ whole genome shotgun (WGS) entry which is preliminary data.</text>
</comment>
<dbReference type="EMBL" id="JSCE01000086">
    <property type="protein sequence ID" value="KHM52517.1"/>
    <property type="molecule type" value="Genomic_DNA"/>
</dbReference>
<dbReference type="Proteomes" id="UP000030993">
    <property type="component" value="Unassembled WGS sequence"/>
</dbReference>